<evidence type="ECO:0000256" key="1">
    <source>
        <dbReference type="SAM" id="MobiDB-lite"/>
    </source>
</evidence>
<feature type="compositionally biased region" description="Pro residues" evidence="1">
    <location>
        <begin position="105"/>
        <end position="118"/>
    </location>
</feature>
<feature type="compositionally biased region" description="Basic and acidic residues" evidence="1">
    <location>
        <begin position="39"/>
        <end position="51"/>
    </location>
</feature>
<protein>
    <submittedName>
        <fullName evidence="2">Uncharacterized protein</fullName>
    </submittedName>
</protein>
<feature type="compositionally biased region" description="Basic and acidic residues" evidence="1">
    <location>
        <begin position="120"/>
        <end position="130"/>
    </location>
</feature>
<dbReference type="Proteomes" id="UP001316803">
    <property type="component" value="Unassembled WGS sequence"/>
</dbReference>
<name>A0AAN8EFW2_9EURO</name>
<evidence type="ECO:0000313" key="2">
    <source>
        <dbReference type="EMBL" id="KAK5950573.1"/>
    </source>
</evidence>
<feature type="region of interest" description="Disordered" evidence="1">
    <location>
        <begin position="1"/>
        <end position="172"/>
    </location>
</feature>
<accession>A0AAN8EFW2</accession>
<keyword evidence="3" id="KW-1185">Reference proteome</keyword>
<comment type="caution">
    <text evidence="2">The sequence shown here is derived from an EMBL/GenBank/DDBJ whole genome shotgun (WGS) entry which is preliminary data.</text>
</comment>
<gene>
    <name evidence="2" type="ORF">OHC33_008516</name>
</gene>
<reference evidence="2 3" key="1">
    <citation type="submission" date="2022-12" db="EMBL/GenBank/DDBJ databases">
        <title>Genomic features and morphological characterization of a novel Knufia sp. strain isolated from spacecraft assembly facility.</title>
        <authorList>
            <person name="Teixeira M."/>
            <person name="Chander A.M."/>
            <person name="Stajich J.E."/>
            <person name="Venkateswaran K."/>
        </authorList>
    </citation>
    <scope>NUCLEOTIDE SEQUENCE [LARGE SCALE GENOMIC DNA]</scope>
    <source>
        <strain evidence="2 3">FJI-L2-BK-P2</strain>
    </source>
</reference>
<feature type="compositionally biased region" description="Gly residues" evidence="1">
    <location>
        <begin position="346"/>
        <end position="358"/>
    </location>
</feature>
<proteinExistence type="predicted"/>
<organism evidence="2 3">
    <name type="scientific">Knufia fluminis</name>
    <dbReference type="NCBI Taxonomy" id="191047"/>
    <lineage>
        <taxon>Eukaryota</taxon>
        <taxon>Fungi</taxon>
        <taxon>Dikarya</taxon>
        <taxon>Ascomycota</taxon>
        <taxon>Pezizomycotina</taxon>
        <taxon>Eurotiomycetes</taxon>
        <taxon>Chaetothyriomycetidae</taxon>
        <taxon>Chaetothyriales</taxon>
        <taxon>Trichomeriaceae</taxon>
        <taxon>Knufia</taxon>
    </lineage>
</organism>
<evidence type="ECO:0000313" key="3">
    <source>
        <dbReference type="Proteomes" id="UP001316803"/>
    </source>
</evidence>
<sequence>MGFLKWMTGIDIPSTKELQRTMPSRQRSQRSSRSSRPRSYHEDYGYDHHEGPPSSQPQPRSGIVRLQDGRKAFTRHTPSSNRQADRDNRQPSYQNGMFTEAYSPEPHPGQPYYSPQPPRNDLHRDNHNRQDFNTAAVGLGRSRTLYDSSRPRHSRSTSYHQPTYTSTSTYEHDPSFARAFSNADRAGPPRVDAPRPTRLIQHPNHSYNIHLHAGNDATSHRHHNLMVRNYGLECAICIELDTRQFGYVPRPSGYMEVGVDDPYCFHCGLCHPVVDGVDHGSFGRRVGRLRRYDVNDMRDEDGLLPSERLELRTRPFDKQAREEIAQEEAAKAAEKAEAVVEGSGVVGVIGGGDGGGDSSFGTFPNAAKGGKNRKKEGQPGQQGPQVPQGQ</sequence>
<feature type="compositionally biased region" description="Basic residues" evidence="1">
    <location>
        <begin position="27"/>
        <end position="38"/>
    </location>
</feature>
<dbReference type="AlphaFoldDB" id="A0AAN8EFW2"/>
<feature type="region of interest" description="Disordered" evidence="1">
    <location>
        <begin position="346"/>
        <end position="390"/>
    </location>
</feature>
<feature type="compositionally biased region" description="Polar residues" evidence="1">
    <location>
        <begin position="156"/>
        <end position="169"/>
    </location>
</feature>
<feature type="compositionally biased region" description="Low complexity" evidence="1">
    <location>
        <begin position="378"/>
        <end position="390"/>
    </location>
</feature>
<dbReference type="EMBL" id="JAKLMC020000026">
    <property type="protein sequence ID" value="KAK5950573.1"/>
    <property type="molecule type" value="Genomic_DNA"/>
</dbReference>